<organism evidence="9 10">
    <name type="scientific">Nitrincola tapanii</name>
    <dbReference type="NCBI Taxonomy" id="1708751"/>
    <lineage>
        <taxon>Bacteria</taxon>
        <taxon>Pseudomonadati</taxon>
        <taxon>Pseudomonadota</taxon>
        <taxon>Gammaproteobacteria</taxon>
        <taxon>Oceanospirillales</taxon>
        <taxon>Oceanospirillaceae</taxon>
        <taxon>Nitrincola</taxon>
    </lineage>
</organism>
<dbReference type="Pfam" id="PF01322">
    <property type="entry name" value="Cytochrom_C_2"/>
    <property type="match status" value="1"/>
</dbReference>
<evidence type="ECO:0000256" key="6">
    <source>
        <dbReference type="PIRSR" id="PIRSR000027-1"/>
    </source>
</evidence>
<dbReference type="Proteomes" id="UP000325302">
    <property type="component" value="Unassembled WGS sequence"/>
</dbReference>
<dbReference type="InterPro" id="IPR002321">
    <property type="entry name" value="Cyt_c_II"/>
</dbReference>
<evidence type="ECO:0000256" key="2">
    <source>
        <dbReference type="ARBA" id="ARBA00022617"/>
    </source>
</evidence>
<feature type="signal peptide" evidence="8">
    <location>
        <begin position="1"/>
        <end position="20"/>
    </location>
</feature>
<dbReference type="AlphaFoldDB" id="A0A5A9W1N6"/>
<comment type="PTM">
    <text evidence="7">Binds 1 heme group per subunit.</text>
</comment>
<dbReference type="GO" id="GO:0022900">
    <property type="term" value="P:electron transport chain"/>
    <property type="evidence" value="ECO:0007669"/>
    <property type="project" value="InterPro"/>
</dbReference>
<keyword evidence="3 6" id="KW-0479">Metal-binding</keyword>
<keyword evidence="10" id="KW-1185">Reference proteome</keyword>
<evidence type="ECO:0000313" key="9">
    <source>
        <dbReference type="EMBL" id="KAA0874647.1"/>
    </source>
</evidence>
<protein>
    <submittedName>
        <fullName evidence="9">Cytochrome c</fullName>
    </submittedName>
</protein>
<proteinExistence type="predicted"/>
<dbReference type="InterPro" id="IPR010980">
    <property type="entry name" value="Cyt_c/b562"/>
</dbReference>
<dbReference type="InterPro" id="IPR012127">
    <property type="entry name" value="Cyt_c_prime"/>
</dbReference>
<reference evidence="9 10" key="1">
    <citation type="submission" date="2019-03" db="EMBL/GenBank/DDBJ databases">
        <title>Nitrincola sp. nov. isolated from an Indian soda lake.</title>
        <authorList>
            <person name="Joshi A."/>
            <person name="Thite S.V."/>
            <person name="Joseph N."/>
            <person name="Dhotre D."/>
            <person name="Moorthy M."/>
            <person name="Shouche Y.S."/>
        </authorList>
    </citation>
    <scope>NUCLEOTIDE SEQUENCE [LARGE SCALE GENOMIC DNA]</scope>
    <source>
        <strain evidence="9 10">MEB193</strain>
    </source>
</reference>
<dbReference type="EMBL" id="SMRS01000005">
    <property type="protein sequence ID" value="KAA0874647.1"/>
    <property type="molecule type" value="Genomic_DNA"/>
</dbReference>
<feature type="chain" id="PRO_5022743378" evidence="8">
    <location>
        <begin position="21"/>
        <end position="147"/>
    </location>
</feature>
<evidence type="ECO:0000256" key="1">
    <source>
        <dbReference type="ARBA" id="ARBA00022448"/>
    </source>
</evidence>
<dbReference type="SUPFAM" id="SSF47175">
    <property type="entry name" value="Cytochromes"/>
    <property type="match status" value="1"/>
</dbReference>
<evidence type="ECO:0000256" key="3">
    <source>
        <dbReference type="ARBA" id="ARBA00022723"/>
    </source>
</evidence>
<comment type="caution">
    <text evidence="9">The sequence shown here is derived from an EMBL/GenBank/DDBJ whole genome shotgun (WGS) entry which is preliminary data.</text>
</comment>
<keyword evidence="4" id="KW-0249">Electron transport</keyword>
<name>A0A5A9W1N6_9GAMM</name>
<dbReference type="GO" id="GO:0020037">
    <property type="term" value="F:heme binding"/>
    <property type="evidence" value="ECO:0007669"/>
    <property type="project" value="InterPro"/>
</dbReference>
<feature type="binding site" description="axial binding residue" evidence="6">
    <location>
        <position position="141"/>
    </location>
    <ligand>
        <name>heme c</name>
        <dbReference type="ChEBI" id="CHEBI:61717"/>
    </ligand>
    <ligandPart>
        <name>Fe</name>
        <dbReference type="ChEBI" id="CHEBI:18248"/>
    </ligandPart>
</feature>
<dbReference type="GO" id="GO:0042597">
    <property type="term" value="C:periplasmic space"/>
    <property type="evidence" value="ECO:0007669"/>
    <property type="project" value="InterPro"/>
</dbReference>
<evidence type="ECO:0000256" key="8">
    <source>
        <dbReference type="SAM" id="SignalP"/>
    </source>
</evidence>
<dbReference type="RefSeq" id="WP_149390828.1">
    <property type="nucleotide sequence ID" value="NZ_SMRS01000005.1"/>
</dbReference>
<dbReference type="GO" id="GO:0005506">
    <property type="term" value="F:iron ion binding"/>
    <property type="evidence" value="ECO:0007669"/>
    <property type="project" value="InterPro"/>
</dbReference>
<dbReference type="OrthoDB" id="5520910at2"/>
<gene>
    <name evidence="9" type="ORF">E1H14_07400</name>
</gene>
<feature type="binding site" description="covalent" evidence="7">
    <location>
        <position position="140"/>
    </location>
    <ligand>
        <name>heme c</name>
        <dbReference type="ChEBI" id="CHEBI:61717"/>
    </ligand>
</feature>
<evidence type="ECO:0000256" key="7">
    <source>
        <dbReference type="PIRSR" id="PIRSR000027-2"/>
    </source>
</evidence>
<sequence>MKIKLILITCLVSLSTSVWADRIKPEDAVEYRQSAFRLMGAQLSVMNPLHRRQAYDDEQFAYRAQVLSQLSALALEHFTEESKGIKSRSHARVWEEKERFTQSMQEFEAITANLAETAASGNKRATRDAFRQTLQSCKACHDRYRLD</sequence>
<keyword evidence="8" id="KW-0732">Signal</keyword>
<feature type="binding site" description="covalent" evidence="7">
    <location>
        <position position="137"/>
    </location>
    <ligand>
        <name>heme c</name>
        <dbReference type="ChEBI" id="CHEBI:61717"/>
    </ligand>
</feature>
<dbReference type="PIRSF" id="PIRSF000027">
    <property type="entry name" value="Cytc_c_prime"/>
    <property type="match status" value="1"/>
</dbReference>
<keyword evidence="2 7" id="KW-0349">Heme</keyword>
<evidence type="ECO:0000256" key="4">
    <source>
        <dbReference type="ARBA" id="ARBA00022982"/>
    </source>
</evidence>
<dbReference type="GO" id="GO:0009055">
    <property type="term" value="F:electron transfer activity"/>
    <property type="evidence" value="ECO:0007669"/>
    <property type="project" value="InterPro"/>
</dbReference>
<accession>A0A5A9W1N6</accession>
<keyword evidence="5 6" id="KW-0408">Iron</keyword>
<evidence type="ECO:0000313" key="10">
    <source>
        <dbReference type="Proteomes" id="UP000325302"/>
    </source>
</evidence>
<keyword evidence="1" id="KW-0813">Transport</keyword>
<dbReference type="PROSITE" id="PS51009">
    <property type="entry name" value="CYTCII"/>
    <property type="match status" value="1"/>
</dbReference>
<evidence type="ECO:0000256" key="5">
    <source>
        <dbReference type="ARBA" id="ARBA00023004"/>
    </source>
</evidence>
<dbReference type="Gene3D" id="1.20.120.10">
    <property type="entry name" value="Cytochrome c/b562"/>
    <property type="match status" value="1"/>
</dbReference>